<evidence type="ECO:0000313" key="2">
    <source>
        <dbReference type="EMBL" id="MFD2457121.1"/>
    </source>
</evidence>
<keyword evidence="3" id="KW-1185">Reference proteome</keyword>
<name>A0ABW5G7C5_9PSEU</name>
<keyword evidence="1" id="KW-1133">Transmembrane helix</keyword>
<comment type="caution">
    <text evidence="2">The sequence shown here is derived from an EMBL/GenBank/DDBJ whole genome shotgun (WGS) entry which is preliminary data.</text>
</comment>
<keyword evidence="1" id="KW-0472">Membrane</keyword>
<accession>A0ABW5G7C5</accession>
<feature type="transmembrane region" description="Helical" evidence="1">
    <location>
        <begin position="29"/>
        <end position="53"/>
    </location>
</feature>
<reference evidence="3" key="1">
    <citation type="journal article" date="2019" name="Int. J. Syst. Evol. Microbiol.">
        <title>The Global Catalogue of Microorganisms (GCM) 10K type strain sequencing project: providing services to taxonomists for standard genome sequencing and annotation.</title>
        <authorList>
            <consortium name="The Broad Institute Genomics Platform"/>
            <consortium name="The Broad Institute Genome Sequencing Center for Infectious Disease"/>
            <person name="Wu L."/>
            <person name="Ma J."/>
        </authorList>
    </citation>
    <scope>NUCLEOTIDE SEQUENCE [LARGE SCALE GENOMIC DNA]</scope>
    <source>
        <strain evidence="3">CGMCC 4.7643</strain>
    </source>
</reference>
<dbReference type="EMBL" id="JBHUKU010000001">
    <property type="protein sequence ID" value="MFD2457121.1"/>
    <property type="molecule type" value="Genomic_DNA"/>
</dbReference>
<gene>
    <name evidence="2" type="ORF">ACFSYJ_00855</name>
</gene>
<sequence>MTTQHALLQAAALAQDIEAKGFLGTVGKIAAATIIFFVAIGLILGLVLGYFVGRSVGRRQGPRG</sequence>
<evidence type="ECO:0000313" key="3">
    <source>
        <dbReference type="Proteomes" id="UP001597419"/>
    </source>
</evidence>
<protein>
    <submittedName>
        <fullName evidence="2">Uncharacterized protein</fullName>
    </submittedName>
</protein>
<evidence type="ECO:0000256" key="1">
    <source>
        <dbReference type="SAM" id="Phobius"/>
    </source>
</evidence>
<organism evidence="2 3">
    <name type="scientific">Amycolatopsis samaneae</name>
    <dbReference type="NCBI Taxonomy" id="664691"/>
    <lineage>
        <taxon>Bacteria</taxon>
        <taxon>Bacillati</taxon>
        <taxon>Actinomycetota</taxon>
        <taxon>Actinomycetes</taxon>
        <taxon>Pseudonocardiales</taxon>
        <taxon>Pseudonocardiaceae</taxon>
        <taxon>Amycolatopsis</taxon>
    </lineage>
</organism>
<dbReference type="RefSeq" id="WP_345402195.1">
    <property type="nucleotide sequence ID" value="NZ_BAABHG010000013.1"/>
</dbReference>
<proteinExistence type="predicted"/>
<keyword evidence="1" id="KW-0812">Transmembrane</keyword>
<dbReference type="Proteomes" id="UP001597419">
    <property type="component" value="Unassembled WGS sequence"/>
</dbReference>